<keyword evidence="12" id="KW-1185">Reference proteome</keyword>
<feature type="binding site" description="axial binding residue" evidence="9">
    <location>
        <position position="128"/>
    </location>
    <ligand>
        <name>heme b</name>
        <dbReference type="ChEBI" id="CHEBI:60344"/>
    </ligand>
    <ligandPart>
        <name>Fe</name>
        <dbReference type="ChEBI" id="CHEBI:18248"/>
    </ligandPart>
</feature>
<proteinExistence type="inferred from homology"/>
<comment type="caution">
    <text evidence="11">The sequence shown here is derived from an EMBL/GenBank/DDBJ whole genome shotgun (WGS) entry which is preliminary data.</text>
</comment>
<dbReference type="PRINTS" id="PR00461">
    <property type="entry name" value="PLPEROXIDASE"/>
</dbReference>
<dbReference type="Pfam" id="PF00141">
    <property type="entry name" value="peroxidase"/>
    <property type="match status" value="1"/>
</dbReference>
<dbReference type="EMBL" id="QPKB01000003">
    <property type="protein sequence ID" value="RWR81232.1"/>
    <property type="molecule type" value="Genomic_DNA"/>
</dbReference>
<dbReference type="PROSITE" id="PS00435">
    <property type="entry name" value="PEROXIDASE_1"/>
    <property type="match status" value="1"/>
</dbReference>
<dbReference type="PRINTS" id="PR00458">
    <property type="entry name" value="PEROXIDASE"/>
</dbReference>
<gene>
    <name evidence="11" type="ORF">CKAN_00990600</name>
</gene>
<evidence type="ECO:0000256" key="1">
    <source>
        <dbReference type="ARBA" id="ARBA00000189"/>
    </source>
</evidence>
<keyword evidence="7 9" id="KW-0408">Iron</keyword>
<dbReference type="GO" id="GO:0020037">
    <property type="term" value="F:heme binding"/>
    <property type="evidence" value="ECO:0007669"/>
    <property type="project" value="InterPro"/>
</dbReference>
<dbReference type="OrthoDB" id="2859658at2759"/>
<dbReference type="Gene3D" id="1.10.420.10">
    <property type="entry name" value="Peroxidase, domain 2"/>
    <property type="match status" value="2"/>
</dbReference>
<name>A0A443NRV8_9MAGN</name>
<dbReference type="PROSITE" id="PS50873">
    <property type="entry name" value="PEROXIDASE_4"/>
    <property type="match status" value="1"/>
</dbReference>
<evidence type="ECO:0000256" key="5">
    <source>
        <dbReference type="ARBA" id="ARBA00022723"/>
    </source>
</evidence>
<keyword evidence="6" id="KW-0560">Oxidoreductase</keyword>
<dbReference type="PANTHER" id="PTHR31388">
    <property type="entry name" value="PEROXIDASE 72-RELATED"/>
    <property type="match status" value="1"/>
</dbReference>
<comment type="similarity">
    <text evidence="2">Belongs to the peroxidase family. Ascorbate peroxidase subfamily.</text>
</comment>
<dbReference type="InterPro" id="IPR002016">
    <property type="entry name" value="Haem_peroxidase"/>
</dbReference>
<feature type="binding site" evidence="9">
    <location>
        <position position="129"/>
    </location>
    <ligand>
        <name>Ca(2+)</name>
        <dbReference type="ChEBI" id="CHEBI:29108"/>
        <label>2</label>
    </ligand>
</feature>
<dbReference type="InterPro" id="IPR000823">
    <property type="entry name" value="Peroxidase_pln"/>
</dbReference>
<evidence type="ECO:0000256" key="2">
    <source>
        <dbReference type="ARBA" id="ARBA00006873"/>
    </source>
</evidence>
<keyword evidence="3 11" id="KW-0575">Peroxidase</keyword>
<keyword evidence="5 9" id="KW-0479">Metal-binding</keyword>
<sequence length="209" mass="22578">MVGMKMASFTISEDSAPNTQMLTLEWQPQCLSMVINTDNTAAMVQSYWMADNFRGEKTAAPNADSLTGFDLGGLGWMVELGRRHSLTASLTEANTDLPASKANISSLINFFSKKGLTAAEMVALSGAHTIGMAKCPPKPLCNLDSSTPDVFDNGYYKNPIKHNGLLISEQELFNGGPTDAPVQNNTQPWKDETQRTRSIGVLQSGISTL</sequence>
<keyword evidence="9" id="KW-0106">Calcium</keyword>
<dbReference type="InterPro" id="IPR010255">
    <property type="entry name" value="Haem_peroxidase_sf"/>
</dbReference>
<evidence type="ECO:0000256" key="6">
    <source>
        <dbReference type="ARBA" id="ARBA00023002"/>
    </source>
</evidence>
<evidence type="ECO:0000256" key="7">
    <source>
        <dbReference type="ARBA" id="ARBA00023004"/>
    </source>
</evidence>
<evidence type="ECO:0000256" key="9">
    <source>
        <dbReference type="PIRSR" id="PIRSR600823-3"/>
    </source>
</evidence>
<comment type="cofactor">
    <cofactor evidence="9">
        <name>heme b</name>
        <dbReference type="ChEBI" id="CHEBI:60344"/>
    </cofactor>
    <text evidence="9">Binds 1 heme b (iron(II)-protoporphyrin IX) group per subunit.</text>
</comment>
<organism evidence="11 12">
    <name type="scientific">Cinnamomum micranthum f. kanehirae</name>
    <dbReference type="NCBI Taxonomy" id="337451"/>
    <lineage>
        <taxon>Eukaryota</taxon>
        <taxon>Viridiplantae</taxon>
        <taxon>Streptophyta</taxon>
        <taxon>Embryophyta</taxon>
        <taxon>Tracheophyta</taxon>
        <taxon>Spermatophyta</taxon>
        <taxon>Magnoliopsida</taxon>
        <taxon>Magnoliidae</taxon>
        <taxon>Laurales</taxon>
        <taxon>Lauraceae</taxon>
        <taxon>Cinnamomum</taxon>
    </lineage>
</organism>
<evidence type="ECO:0000313" key="12">
    <source>
        <dbReference type="Proteomes" id="UP000283530"/>
    </source>
</evidence>
<feature type="binding site" evidence="8">
    <location>
        <position position="98"/>
    </location>
    <ligand>
        <name>substrate</name>
    </ligand>
</feature>
<dbReference type="GO" id="GO:0140825">
    <property type="term" value="F:lactoperoxidase activity"/>
    <property type="evidence" value="ECO:0007669"/>
    <property type="project" value="UniProtKB-EC"/>
</dbReference>
<protein>
    <submittedName>
        <fullName evidence="11">Cationic peroxidase 1</fullName>
    </submittedName>
</protein>
<dbReference type="GO" id="GO:0006979">
    <property type="term" value="P:response to oxidative stress"/>
    <property type="evidence" value="ECO:0007669"/>
    <property type="project" value="InterPro"/>
</dbReference>
<dbReference type="PANTHER" id="PTHR31388:SF5">
    <property type="entry name" value="PEROXIDASE"/>
    <property type="match status" value="1"/>
</dbReference>
<evidence type="ECO:0000256" key="8">
    <source>
        <dbReference type="PIRSR" id="PIRSR600823-2"/>
    </source>
</evidence>
<accession>A0A443NRV8</accession>
<dbReference type="STRING" id="337451.A0A443NRV8"/>
<feature type="domain" description="Plant heme peroxidase family profile" evidence="10">
    <location>
        <begin position="59"/>
        <end position="209"/>
    </location>
</feature>
<dbReference type="InterPro" id="IPR019793">
    <property type="entry name" value="Peroxidases_heam-ligand_BS"/>
</dbReference>
<evidence type="ECO:0000313" key="11">
    <source>
        <dbReference type="EMBL" id="RWR81232.1"/>
    </source>
</evidence>
<evidence type="ECO:0000256" key="4">
    <source>
        <dbReference type="ARBA" id="ARBA00022617"/>
    </source>
</evidence>
<reference evidence="11 12" key="1">
    <citation type="journal article" date="2019" name="Nat. Plants">
        <title>Stout camphor tree genome fills gaps in understanding of flowering plant genome evolution.</title>
        <authorList>
            <person name="Chaw S.M."/>
            <person name="Liu Y.C."/>
            <person name="Wu Y.W."/>
            <person name="Wang H.Y."/>
            <person name="Lin C.I."/>
            <person name="Wu C.S."/>
            <person name="Ke H.M."/>
            <person name="Chang L.Y."/>
            <person name="Hsu C.Y."/>
            <person name="Yang H.T."/>
            <person name="Sudianto E."/>
            <person name="Hsu M.H."/>
            <person name="Wu K.P."/>
            <person name="Wang L.N."/>
            <person name="Leebens-Mack J.H."/>
            <person name="Tsai I.J."/>
        </authorList>
    </citation>
    <scope>NUCLEOTIDE SEQUENCE [LARGE SCALE GENOMIC DNA]</scope>
    <source>
        <strain evidence="12">cv. Chaw 1501</strain>
        <tissue evidence="11">Young leaves</tissue>
    </source>
</reference>
<dbReference type="AlphaFoldDB" id="A0A443NRV8"/>
<comment type="catalytic activity">
    <reaction evidence="1">
        <text>2 a phenolic donor + H2O2 = 2 a phenolic radical donor + 2 H2O</text>
        <dbReference type="Rhea" id="RHEA:56136"/>
        <dbReference type="ChEBI" id="CHEBI:15377"/>
        <dbReference type="ChEBI" id="CHEBI:16240"/>
        <dbReference type="ChEBI" id="CHEBI:139520"/>
        <dbReference type="ChEBI" id="CHEBI:139521"/>
        <dbReference type="EC" id="1.11.1.7"/>
    </reaction>
</comment>
<dbReference type="Proteomes" id="UP000283530">
    <property type="component" value="Unassembled WGS sequence"/>
</dbReference>
<dbReference type="GO" id="GO:0046872">
    <property type="term" value="F:metal ion binding"/>
    <property type="evidence" value="ECO:0007669"/>
    <property type="project" value="UniProtKB-KW"/>
</dbReference>
<keyword evidence="4" id="KW-0349">Heme</keyword>
<dbReference type="SUPFAM" id="SSF48113">
    <property type="entry name" value="Heme-dependent peroxidases"/>
    <property type="match status" value="1"/>
</dbReference>
<evidence type="ECO:0000259" key="10">
    <source>
        <dbReference type="PROSITE" id="PS50873"/>
    </source>
</evidence>
<evidence type="ECO:0000256" key="3">
    <source>
        <dbReference type="ARBA" id="ARBA00022559"/>
    </source>
</evidence>
<comment type="cofactor">
    <cofactor evidence="9">
        <name>Ca(2+)</name>
        <dbReference type="ChEBI" id="CHEBI:29108"/>
    </cofactor>
    <text evidence="9">Binds 2 calcium ions per subunit.</text>
</comment>